<sequence>MNDEDHIDSIHHNATLKKKPSVFAKGMKRLQKTRSFLNFNQLVDHNDLKNSITDNNSYSNNESADSFSLLDPKNNNSVVQNALLDAPFIPPPKATLGSYKLNKSDESLSSPPNRFLIRSPTLHVTTTSSNKFVDSFNSASNQKHQKPRPEIVEQLFEKLLSIRIFPEESLPNLRHSSIERKWELLLSETKSNTDFDLKRLSKQADEYFKDLNITKDTNSPEIITVTKLDQPTPTTPATVQSKFSLESSNSGNSANENEIIGSVNKFKLKESTPEWFVSRIIANKLSFKDTKRLEKKLKSSSTWVDSFINAQGETALAILLNKINKKTIKSNQEFDTEYLIVKCFRHINKGRTDSVTDLPIVIKALVFSLISPKLSTKTLVTEVFVMILINKDENLLNCTLDSMANLRNSKGDKSLPLFQPWMATFEGVINKLNKNQESNYINYITITLGMINLIIESDSSLNRRKERRNQFDKANILKILNRLKTVKNDRLEDEIERYESFAEEDYYEIENQRNRMFKELPELPVGKLDDNDTMVDKDDNLNLLLKEVEENDSMKNILQKLLTFKQNKNDDKLHLIETILEHLNESKSKGESILHFSIQKILKQMSSEDISQRAIAESKKLEKELTRVKSEKKQLEQQIGIDQLEVINQLREALSRKDGEIEILEKQKSLLQKNIKQLEYKNGVLTEPKIGVYADLKDDSYSSKNRPPTPPGLFSEQFRRELIAHIRTEHSPEKSQDDAEDDLNDSSFDYQDKDIQPPKDNNLNPPPPPPPPPLPSFMNDVKSSAPPPPPLPDFINKKLPKAVAPPPPPPLPAFISTNDLPPPPPPPPPPIPNFINSQPPPPPLPNFMNCSSPSPPPIPDYLFKSSSSLDNSKKPPIDNKKSKQDVIPSIKPKNKLKQMHWDKIDDIEQTFWNDLEDHKISNKLIEHGVLNEVEKVFAAKVSTIKKKREVDSTENVSKPTRITFLTRDLAQQFGINLHMYGNLSEEKLINNILKCHSEILENISVLEFFNNDSLIEISDNLFRNLAPYSSDPRNNKPPKMDPNELERADRIFLELCYNLRHYWRARSRALLFTQTFQKDYIDLEHKLSLVDKANACLKDSSSLKNVLGIIRSVGNFMNEDSKQALGFKLDTLQRLKFMKDDSNSMNFLHYIEKIIRHSFPEYGTFVDELNSLNLVMNVSVEQLESDCQEMAKSVQNITDSVDKGKLSNIKDLHPQDRILSTISSPMKSARTKNSLLQTHLKKTIDEFDTLMQYFGENPNDSVSKNNFFNKFVLFIDEFKKVHIENVQREEEQKVYEARKKIVEDKLKKQQMSQEELVDSVEESAAVIDLLLVRLKKTNQSKSRKNNDRRYKALSFYSTEESIDLDDSKYESVNNLKRRLTTRRTKSDLSSPKTDQQISRAQVMLHQLRNDGVEKDDTEIIEIS</sequence>
<dbReference type="SMART" id="SM00498">
    <property type="entry name" value="FH2"/>
    <property type="match status" value="1"/>
</dbReference>
<dbReference type="GO" id="GO:0030428">
    <property type="term" value="C:cell septum"/>
    <property type="evidence" value="ECO:0007669"/>
    <property type="project" value="UniProtKB-SubCell"/>
</dbReference>
<dbReference type="EMBL" id="CANTUO010000001">
    <property type="protein sequence ID" value="CAI5755510.1"/>
    <property type="molecule type" value="Genomic_DNA"/>
</dbReference>
<dbReference type="Gene3D" id="1.25.10.10">
    <property type="entry name" value="Leucine-rich Repeat Variant"/>
    <property type="match status" value="1"/>
</dbReference>
<evidence type="ECO:0000259" key="9">
    <source>
        <dbReference type="PROSITE" id="PS51232"/>
    </source>
</evidence>
<evidence type="ECO:0000256" key="1">
    <source>
        <dbReference type="ARBA" id="ARBA00004266"/>
    </source>
</evidence>
<feature type="compositionally biased region" description="Basic and acidic residues" evidence="8">
    <location>
        <begin position="871"/>
        <end position="884"/>
    </location>
</feature>
<feature type="domain" description="GBD/FH3" evidence="9">
    <location>
        <begin position="144"/>
        <end position="594"/>
    </location>
</feature>
<dbReference type="PROSITE" id="PS51444">
    <property type="entry name" value="FH2"/>
    <property type="match status" value="1"/>
</dbReference>
<feature type="compositionally biased region" description="Pro residues" evidence="8">
    <location>
        <begin position="820"/>
        <end position="845"/>
    </location>
</feature>
<dbReference type="SUPFAM" id="SSF101447">
    <property type="entry name" value="Formin homology 2 domain (FH2 domain)"/>
    <property type="match status" value="1"/>
</dbReference>
<dbReference type="FunFam" id="1.20.58.2220:FF:000006">
    <property type="entry name" value="Cytokinesis protein sepA"/>
    <property type="match status" value="1"/>
</dbReference>
<dbReference type="Gene3D" id="6.10.30.50">
    <property type="match status" value="1"/>
</dbReference>
<feature type="compositionally biased region" description="Polar residues" evidence="8">
    <location>
        <begin position="48"/>
        <end position="66"/>
    </location>
</feature>
<reference evidence="11" key="1">
    <citation type="submission" date="2022-12" db="EMBL/GenBank/DDBJ databases">
        <authorList>
            <person name="Brejova B."/>
        </authorList>
    </citation>
    <scope>NUCLEOTIDE SEQUENCE</scope>
</reference>
<protein>
    <submittedName>
        <fullName evidence="11">Uncharacterized protein</fullName>
    </submittedName>
</protein>
<evidence type="ECO:0000256" key="4">
    <source>
        <dbReference type="ARBA" id="ARBA00023054"/>
    </source>
</evidence>
<dbReference type="InterPro" id="IPR011989">
    <property type="entry name" value="ARM-like"/>
</dbReference>
<dbReference type="OrthoDB" id="1104827at2759"/>
<dbReference type="InterPro" id="IPR015425">
    <property type="entry name" value="FH2_Formin"/>
</dbReference>
<keyword evidence="4 7" id="KW-0175">Coiled coil</keyword>
<dbReference type="SMART" id="SM01139">
    <property type="entry name" value="Drf_FH3"/>
    <property type="match status" value="1"/>
</dbReference>
<evidence type="ECO:0000259" key="10">
    <source>
        <dbReference type="PROSITE" id="PS51444"/>
    </source>
</evidence>
<comment type="caution">
    <text evidence="11">The sequence shown here is derived from an EMBL/GenBank/DDBJ whole genome shotgun (WGS) entry which is preliminary data.</text>
</comment>
<keyword evidence="5" id="KW-0131">Cell cycle</keyword>
<evidence type="ECO:0000256" key="7">
    <source>
        <dbReference type="SAM" id="Coils"/>
    </source>
</evidence>
<name>A0A9W4TRY6_9ASCO</name>
<dbReference type="GO" id="GO:0051016">
    <property type="term" value="P:barbed-end actin filament capping"/>
    <property type="evidence" value="ECO:0007669"/>
    <property type="project" value="TreeGrafter"/>
</dbReference>
<evidence type="ECO:0000256" key="6">
    <source>
        <dbReference type="ARBA" id="ARBA00037935"/>
    </source>
</evidence>
<accession>A0A9W4TRY6</accession>
<dbReference type="InterPro" id="IPR010473">
    <property type="entry name" value="GTPase-bd"/>
</dbReference>
<feature type="compositionally biased region" description="Pro residues" evidence="8">
    <location>
        <begin position="764"/>
        <end position="775"/>
    </location>
</feature>
<dbReference type="GO" id="GO:0043332">
    <property type="term" value="C:mating projection tip"/>
    <property type="evidence" value="ECO:0007669"/>
    <property type="project" value="TreeGrafter"/>
</dbReference>
<feature type="compositionally biased region" description="Basic and acidic residues" evidence="8">
    <location>
        <begin position="727"/>
        <end position="737"/>
    </location>
</feature>
<dbReference type="GO" id="GO:0003779">
    <property type="term" value="F:actin binding"/>
    <property type="evidence" value="ECO:0007669"/>
    <property type="project" value="InterPro"/>
</dbReference>
<dbReference type="Pfam" id="PF02181">
    <property type="entry name" value="FH2"/>
    <property type="match status" value="1"/>
</dbReference>
<evidence type="ECO:0000256" key="2">
    <source>
        <dbReference type="ARBA" id="ARBA00004431"/>
    </source>
</evidence>
<dbReference type="SUPFAM" id="SSF48371">
    <property type="entry name" value="ARM repeat"/>
    <property type="match status" value="1"/>
</dbReference>
<keyword evidence="12" id="KW-1185">Reference proteome</keyword>
<dbReference type="GO" id="GO:0000142">
    <property type="term" value="C:cellular bud neck contractile ring"/>
    <property type="evidence" value="ECO:0007669"/>
    <property type="project" value="UniProtKB-ARBA"/>
</dbReference>
<dbReference type="SMART" id="SM01140">
    <property type="entry name" value="Drf_GBD"/>
    <property type="match status" value="1"/>
</dbReference>
<gene>
    <name evidence="11" type="ORF">CANVERA_P0026</name>
</gene>
<proteinExistence type="inferred from homology"/>
<dbReference type="Pfam" id="PF06367">
    <property type="entry name" value="Drf_FH3"/>
    <property type="match status" value="1"/>
</dbReference>
<feature type="region of interest" description="Disordered" evidence="8">
    <location>
        <begin position="727"/>
        <end position="889"/>
    </location>
</feature>
<dbReference type="InterPro" id="IPR010472">
    <property type="entry name" value="FH3_dom"/>
</dbReference>
<dbReference type="GO" id="GO:0001411">
    <property type="term" value="C:hyphal tip"/>
    <property type="evidence" value="ECO:0007669"/>
    <property type="project" value="UniProtKB-ARBA"/>
</dbReference>
<dbReference type="PANTHER" id="PTHR47102">
    <property type="entry name" value="PROTEIN BNI1"/>
    <property type="match status" value="1"/>
</dbReference>
<dbReference type="Proteomes" id="UP001152885">
    <property type="component" value="Unassembled WGS sequence"/>
</dbReference>
<feature type="domain" description="FH2" evidence="10">
    <location>
        <begin position="886"/>
        <end position="1304"/>
    </location>
</feature>
<feature type="region of interest" description="Disordered" evidence="8">
    <location>
        <begin position="48"/>
        <end position="69"/>
    </location>
</feature>
<dbReference type="GO" id="GO:0000920">
    <property type="term" value="P:septum digestion after cytokinesis"/>
    <property type="evidence" value="ECO:0007669"/>
    <property type="project" value="UniProtKB-ARBA"/>
</dbReference>
<comment type="subcellular location">
    <subcellularLocation>
        <location evidence="1">Bud neck</location>
    </subcellularLocation>
    <subcellularLocation>
        <location evidence="2">Cell septum</location>
    </subcellularLocation>
</comment>
<dbReference type="Pfam" id="PF06371">
    <property type="entry name" value="Drf_GBD"/>
    <property type="match status" value="1"/>
</dbReference>
<dbReference type="PANTHER" id="PTHR47102:SF2">
    <property type="entry name" value="PROTEIN BNI1"/>
    <property type="match status" value="1"/>
</dbReference>
<feature type="compositionally biased region" description="Pro residues" evidence="8">
    <location>
        <begin position="803"/>
        <end position="812"/>
    </location>
</feature>
<feature type="coiled-coil region" evidence="7">
    <location>
        <begin position="611"/>
        <end position="681"/>
    </location>
</feature>
<dbReference type="GO" id="GO:1903475">
    <property type="term" value="P:mitotic actomyosin contractile ring assembly"/>
    <property type="evidence" value="ECO:0007669"/>
    <property type="project" value="TreeGrafter"/>
</dbReference>
<dbReference type="GO" id="GO:0031267">
    <property type="term" value="F:small GTPase binding"/>
    <property type="evidence" value="ECO:0007669"/>
    <property type="project" value="InterPro"/>
</dbReference>
<dbReference type="InterPro" id="IPR014768">
    <property type="entry name" value="GBD/FH3_dom"/>
</dbReference>
<evidence type="ECO:0000313" key="12">
    <source>
        <dbReference type="Proteomes" id="UP001152885"/>
    </source>
</evidence>
<evidence type="ECO:0000256" key="5">
    <source>
        <dbReference type="ARBA" id="ARBA00023306"/>
    </source>
</evidence>
<dbReference type="InterPro" id="IPR042201">
    <property type="entry name" value="FH2_Formin_sf"/>
</dbReference>
<keyword evidence="3" id="KW-0132">Cell division</keyword>
<evidence type="ECO:0000256" key="3">
    <source>
        <dbReference type="ARBA" id="ARBA00022618"/>
    </source>
</evidence>
<dbReference type="PROSITE" id="PS51232">
    <property type="entry name" value="GBD_FH3"/>
    <property type="match status" value="1"/>
</dbReference>
<dbReference type="GO" id="GO:0051017">
    <property type="term" value="P:actin filament bundle assembly"/>
    <property type="evidence" value="ECO:0007669"/>
    <property type="project" value="TreeGrafter"/>
</dbReference>
<dbReference type="InterPro" id="IPR051661">
    <property type="entry name" value="Actin_filament_regulator"/>
</dbReference>
<dbReference type="InterPro" id="IPR016024">
    <property type="entry name" value="ARM-type_fold"/>
</dbReference>
<evidence type="ECO:0000256" key="8">
    <source>
        <dbReference type="SAM" id="MobiDB-lite"/>
    </source>
</evidence>
<organism evidence="11 12">
    <name type="scientific">Candida verbasci</name>
    <dbReference type="NCBI Taxonomy" id="1227364"/>
    <lineage>
        <taxon>Eukaryota</taxon>
        <taxon>Fungi</taxon>
        <taxon>Dikarya</taxon>
        <taxon>Ascomycota</taxon>
        <taxon>Saccharomycotina</taxon>
        <taxon>Pichiomycetes</taxon>
        <taxon>Debaryomycetaceae</taxon>
        <taxon>Candida/Lodderomyces clade</taxon>
        <taxon>Candida</taxon>
    </lineage>
</organism>
<dbReference type="Gene3D" id="1.20.58.2220">
    <property type="entry name" value="Formin, FH2 domain"/>
    <property type="match status" value="1"/>
</dbReference>
<comment type="similarity">
    <text evidence="6">Belongs to the formin homology family. BNI1 subfamily.</text>
</comment>
<evidence type="ECO:0000313" key="11">
    <source>
        <dbReference type="EMBL" id="CAI5755510.1"/>
    </source>
</evidence>